<evidence type="ECO:0000256" key="1">
    <source>
        <dbReference type="SAM" id="Phobius"/>
    </source>
</evidence>
<accession>A0A0F3GJG9</accession>
<dbReference type="EMBL" id="LACI01002469">
    <property type="protein sequence ID" value="KJU81972.1"/>
    <property type="molecule type" value="Genomic_DNA"/>
</dbReference>
<feature type="transmembrane region" description="Helical" evidence="1">
    <location>
        <begin position="47"/>
        <end position="70"/>
    </location>
</feature>
<keyword evidence="1" id="KW-1133">Transmembrane helix</keyword>
<sequence length="85" mass="9518">IKTLQYIIEGITFFNPIKFFLLLSIAMIILVCIPAMAIAMLRMHTLSLYYMIFGTAVTLLIGLGVLGDIIRISAQQNISMKNSHE</sequence>
<protein>
    <submittedName>
        <fullName evidence="2">Membrane protein</fullName>
    </submittedName>
</protein>
<keyword evidence="1" id="KW-0812">Transmembrane</keyword>
<keyword evidence="1" id="KW-0472">Membrane</keyword>
<evidence type="ECO:0000313" key="2">
    <source>
        <dbReference type="EMBL" id="KJU81972.1"/>
    </source>
</evidence>
<dbReference type="Proteomes" id="UP000033423">
    <property type="component" value="Unassembled WGS sequence"/>
</dbReference>
<gene>
    <name evidence="2" type="ORF">MBAV_005835</name>
</gene>
<keyword evidence="3" id="KW-1185">Reference proteome</keyword>
<comment type="caution">
    <text evidence="2">The sequence shown here is derived from an EMBL/GenBank/DDBJ whole genome shotgun (WGS) entry which is preliminary data.</text>
</comment>
<evidence type="ECO:0000313" key="3">
    <source>
        <dbReference type="Proteomes" id="UP000033423"/>
    </source>
</evidence>
<dbReference type="AlphaFoldDB" id="A0A0F3GJG9"/>
<proteinExistence type="predicted"/>
<organism evidence="2 3">
    <name type="scientific">Candidatus Magnetobacterium bavaricum</name>
    <dbReference type="NCBI Taxonomy" id="29290"/>
    <lineage>
        <taxon>Bacteria</taxon>
        <taxon>Pseudomonadati</taxon>
        <taxon>Nitrospirota</taxon>
        <taxon>Thermodesulfovibrionia</taxon>
        <taxon>Thermodesulfovibrionales</taxon>
        <taxon>Candidatus Magnetobacteriaceae</taxon>
        <taxon>Candidatus Magnetobacterium</taxon>
    </lineage>
</organism>
<feature type="non-terminal residue" evidence="2">
    <location>
        <position position="1"/>
    </location>
</feature>
<reference evidence="2 3" key="1">
    <citation type="submission" date="2015-02" db="EMBL/GenBank/DDBJ databases">
        <title>Single-cell genomics of uncultivated deep-branching MTB reveals a conserved set of magnetosome genes.</title>
        <authorList>
            <person name="Kolinko S."/>
            <person name="Richter M."/>
            <person name="Glockner F.O."/>
            <person name="Brachmann A."/>
            <person name="Schuler D."/>
        </authorList>
    </citation>
    <scope>NUCLEOTIDE SEQUENCE [LARGE SCALE GENOMIC DNA]</scope>
    <source>
        <strain evidence="2">TM-1</strain>
    </source>
</reference>
<name>A0A0F3GJG9_9BACT</name>
<feature type="transmembrane region" description="Helical" evidence="1">
    <location>
        <begin position="20"/>
        <end position="41"/>
    </location>
</feature>